<dbReference type="GO" id="GO:0030313">
    <property type="term" value="C:cell envelope"/>
    <property type="evidence" value="ECO:0007669"/>
    <property type="project" value="UniProtKB-SubCell"/>
</dbReference>
<sequence length="251" mass="26455">MRRLAPLLMLAALAGCDRRPDDVPVVVSAIGFGVPRLPMRPGDALPLPAALFTASTAQGLVRFDASGQVEPGLAERWIVIDEGRSYIFRLADAEWANGDRVTAREVVAGLKRAIANPRNPLRPHLSAIDEVVEMTPLVIEVRLSRPRPDLLPLFAQPELVIPGPRGGGSGRWGSGAIGGGIEIDSATPDQLAPFAAEALYGERNGVDARAAATLARGPGFATLSAGYARGDGFAPIVEESRGPVDRAAPYE</sequence>
<evidence type="ECO:0000259" key="5">
    <source>
        <dbReference type="Pfam" id="PF00496"/>
    </source>
</evidence>
<dbReference type="EMBL" id="DOYJ01000085">
    <property type="protein sequence ID" value="HCB75061.1"/>
    <property type="molecule type" value="Genomic_DNA"/>
</dbReference>
<dbReference type="AlphaFoldDB" id="A0A3D0W8K5"/>
<evidence type="ECO:0000256" key="1">
    <source>
        <dbReference type="ARBA" id="ARBA00004418"/>
    </source>
</evidence>
<evidence type="ECO:0000256" key="2">
    <source>
        <dbReference type="ARBA" id="ARBA00005695"/>
    </source>
</evidence>
<dbReference type="SUPFAM" id="SSF56935">
    <property type="entry name" value="Porins"/>
    <property type="match status" value="1"/>
</dbReference>
<dbReference type="InterPro" id="IPR000914">
    <property type="entry name" value="SBP_5_dom"/>
</dbReference>
<name>A0A3D0W8K5_9SPHN</name>
<comment type="caution">
    <text evidence="6">The sequence shown here is derived from an EMBL/GenBank/DDBJ whole genome shotgun (WGS) entry which is preliminary data.</text>
</comment>
<evidence type="ECO:0000256" key="3">
    <source>
        <dbReference type="ARBA" id="ARBA00022448"/>
    </source>
</evidence>
<keyword evidence="4" id="KW-0732">Signal</keyword>
<organism evidence="6 7">
    <name type="scientific">Sphingomonas bacterium</name>
    <dbReference type="NCBI Taxonomy" id="1895847"/>
    <lineage>
        <taxon>Bacteria</taxon>
        <taxon>Pseudomonadati</taxon>
        <taxon>Pseudomonadota</taxon>
        <taxon>Alphaproteobacteria</taxon>
        <taxon>Sphingomonadales</taxon>
        <taxon>Sphingomonadaceae</taxon>
        <taxon>Sphingomonas</taxon>
    </lineage>
</organism>
<evidence type="ECO:0000313" key="6">
    <source>
        <dbReference type="EMBL" id="HCB75061.1"/>
    </source>
</evidence>
<evidence type="ECO:0000256" key="4">
    <source>
        <dbReference type="ARBA" id="ARBA00022729"/>
    </source>
</evidence>
<feature type="domain" description="Solute-binding protein family 5" evidence="5">
    <location>
        <begin position="68"/>
        <end position="180"/>
    </location>
</feature>
<dbReference type="Pfam" id="PF00496">
    <property type="entry name" value="SBP_bac_5"/>
    <property type="match status" value="1"/>
</dbReference>
<protein>
    <submittedName>
        <fullName evidence="6">ABC transporter substrate-binding protein</fullName>
    </submittedName>
</protein>
<proteinExistence type="inferred from homology"/>
<dbReference type="InterPro" id="IPR039424">
    <property type="entry name" value="SBP_5"/>
</dbReference>
<comment type="similarity">
    <text evidence="2">Belongs to the bacterial solute-binding protein 5 family.</text>
</comment>
<dbReference type="GO" id="GO:0015833">
    <property type="term" value="P:peptide transport"/>
    <property type="evidence" value="ECO:0007669"/>
    <property type="project" value="TreeGrafter"/>
</dbReference>
<feature type="non-terminal residue" evidence="6">
    <location>
        <position position="251"/>
    </location>
</feature>
<dbReference type="PROSITE" id="PS51257">
    <property type="entry name" value="PROKAR_LIPOPROTEIN"/>
    <property type="match status" value="1"/>
</dbReference>
<comment type="subcellular location">
    <subcellularLocation>
        <location evidence="1">Periplasm</location>
    </subcellularLocation>
</comment>
<dbReference type="Gene3D" id="3.90.76.10">
    <property type="entry name" value="Dipeptide-binding Protein, Domain 1"/>
    <property type="match status" value="1"/>
</dbReference>
<dbReference type="PANTHER" id="PTHR30290">
    <property type="entry name" value="PERIPLASMIC BINDING COMPONENT OF ABC TRANSPORTER"/>
    <property type="match status" value="1"/>
</dbReference>
<gene>
    <name evidence="6" type="ORF">DEP91_02645</name>
</gene>
<dbReference type="Proteomes" id="UP000262699">
    <property type="component" value="Unassembled WGS sequence"/>
</dbReference>
<reference evidence="6 7" key="1">
    <citation type="journal article" date="2018" name="Nat. Biotechnol.">
        <title>A standardized bacterial taxonomy based on genome phylogeny substantially revises the tree of life.</title>
        <authorList>
            <person name="Parks D.H."/>
            <person name="Chuvochina M."/>
            <person name="Waite D.W."/>
            <person name="Rinke C."/>
            <person name="Skarshewski A."/>
            <person name="Chaumeil P.A."/>
            <person name="Hugenholtz P."/>
        </authorList>
    </citation>
    <scope>NUCLEOTIDE SEQUENCE [LARGE SCALE GENOMIC DNA]</scope>
    <source>
        <strain evidence="6">UBA9015</strain>
    </source>
</reference>
<dbReference type="PANTHER" id="PTHR30290:SF10">
    <property type="entry name" value="PERIPLASMIC OLIGOPEPTIDE-BINDING PROTEIN-RELATED"/>
    <property type="match status" value="1"/>
</dbReference>
<dbReference type="GO" id="GO:1904680">
    <property type="term" value="F:peptide transmembrane transporter activity"/>
    <property type="evidence" value="ECO:0007669"/>
    <property type="project" value="TreeGrafter"/>
</dbReference>
<keyword evidence="3" id="KW-0813">Transport</keyword>
<evidence type="ECO:0000313" key="7">
    <source>
        <dbReference type="Proteomes" id="UP000262699"/>
    </source>
</evidence>
<dbReference type="SUPFAM" id="SSF53850">
    <property type="entry name" value="Periplasmic binding protein-like II"/>
    <property type="match status" value="1"/>
</dbReference>
<accession>A0A3D0W8K5</accession>